<keyword evidence="2" id="KW-1185">Reference proteome</keyword>
<name>A0A6G1IXW0_9PLEO</name>
<dbReference type="EMBL" id="MU005586">
    <property type="protein sequence ID" value="KAF2682729.1"/>
    <property type="molecule type" value="Genomic_DNA"/>
</dbReference>
<accession>A0A6G1IXW0</accession>
<protein>
    <submittedName>
        <fullName evidence="1">Uncharacterized protein</fullName>
    </submittedName>
</protein>
<proteinExistence type="predicted"/>
<sequence length="268" mass="31175">MGVVVGVNQDKAGAQNGYNRAKRLRENAWQGWRAQAFGEQSYMYELVEHTITLHEFKVVVFNLVRDMRMWDLQLGETPDEQATRLAHVAALDAAQGHLNRMRATLQKNGGGMRKKESRPMKAALALAKRVRDHHRQQNLELKDWRPAIATAYTDREALPPQQLRYMEKSTLVQQDLWKRLWRDNKEDIGIQILWGAKDTVAIRETLAQLQYGNDFAQLIFASTCDDLYRYSMYRYSVGDKLEARRFNNMMLENGVKGVHLEFEDQRCD</sequence>
<dbReference type="AlphaFoldDB" id="A0A6G1IXW0"/>
<evidence type="ECO:0000313" key="1">
    <source>
        <dbReference type="EMBL" id="KAF2682729.1"/>
    </source>
</evidence>
<dbReference type="Proteomes" id="UP000799291">
    <property type="component" value="Unassembled WGS sequence"/>
</dbReference>
<gene>
    <name evidence="1" type="ORF">K458DRAFT_453901</name>
</gene>
<evidence type="ECO:0000313" key="2">
    <source>
        <dbReference type="Proteomes" id="UP000799291"/>
    </source>
</evidence>
<organism evidence="1 2">
    <name type="scientific">Lentithecium fluviatile CBS 122367</name>
    <dbReference type="NCBI Taxonomy" id="1168545"/>
    <lineage>
        <taxon>Eukaryota</taxon>
        <taxon>Fungi</taxon>
        <taxon>Dikarya</taxon>
        <taxon>Ascomycota</taxon>
        <taxon>Pezizomycotina</taxon>
        <taxon>Dothideomycetes</taxon>
        <taxon>Pleosporomycetidae</taxon>
        <taxon>Pleosporales</taxon>
        <taxon>Massarineae</taxon>
        <taxon>Lentitheciaceae</taxon>
        <taxon>Lentithecium</taxon>
    </lineage>
</organism>
<reference evidence="1" key="1">
    <citation type="journal article" date="2020" name="Stud. Mycol.">
        <title>101 Dothideomycetes genomes: a test case for predicting lifestyles and emergence of pathogens.</title>
        <authorList>
            <person name="Haridas S."/>
            <person name="Albert R."/>
            <person name="Binder M."/>
            <person name="Bloem J."/>
            <person name="Labutti K."/>
            <person name="Salamov A."/>
            <person name="Andreopoulos B."/>
            <person name="Baker S."/>
            <person name="Barry K."/>
            <person name="Bills G."/>
            <person name="Bluhm B."/>
            <person name="Cannon C."/>
            <person name="Castanera R."/>
            <person name="Culley D."/>
            <person name="Daum C."/>
            <person name="Ezra D."/>
            <person name="Gonzalez J."/>
            <person name="Henrissat B."/>
            <person name="Kuo A."/>
            <person name="Liang C."/>
            <person name="Lipzen A."/>
            <person name="Lutzoni F."/>
            <person name="Magnuson J."/>
            <person name="Mondo S."/>
            <person name="Nolan M."/>
            <person name="Ohm R."/>
            <person name="Pangilinan J."/>
            <person name="Park H.-J."/>
            <person name="Ramirez L."/>
            <person name="Alfaro M."/>
            <person name="Sun H."/>
            <person name="Tritt A."/>
            <person name="Yoshinaga Y."/>
            <person name="Zwiers L.-H."/>
            <person name="Turgeon B."/>
            <person name="Goodwin S."/>
            <person name="Spatafora J."/>
            <person name="Crous P."/>
            <person name="Grigoriev I."/>
        </authorList>
    </citation>
    <scope>NUCLEOTIDE SEQUENCE</scope>
    <source>
        <strain evidence="1">CBS 122367</strain>
    </source>
</reference>